<dbReference type="GO" id="GO:0005737">
    <property type="term" value="C:cytoplasm"/>
    <property type="evidence" value="ECO:0007669"/>
    <property type="project" value="UniProtKB-SubCell"/>
</dbReference>
<sequence>MIILVADDERWIRKGIIKMIDQSRLVGETQVLEADTVEDALTLFAEYRPQIVISDVKFPTEDGCTLCERIYAIEKQTRIIMISGYDEFEYVKRALAYRAVDYLLKPVDKQVLNNTIQRCIEELTADLHITEEGHKESADREQSAGDAARSVDIQDVIKDIEDTIRKNYSEKYTLSGLALKYHLSEAYLSTVFKKRTGISLTSYIMQVKVERAKELMMTTQGKIWDIAAQVGYPDQHYFTKVFKKVTGESPTEYKTKLNRELYGEEHV</sequence>
<evidence type="ECO:0000256" key="7">
    <source>
        <dbReference type="ARBA" id="ARBA00023125"/>
    </source>
</evidence>
<evidence type="ECO:0000259" key="12">
    <source>
        <dbReference type="PROSITE" id="PS50110"/>
    </source>
</evidence>
<dbReference type="CDD" id="cd17536">
    <property type="entry name" value="REC_YesN-like"/>
    <property type="match status" value="1"/>
</dbReference>
<dbReference type="GO" id="GO:0003700">
    <property type="term" value="F:DNA-binding transcription factor activity"/>
    <property type="evidence" value="ECO:0007669"/>
    <property type="project" value="InterPro"/>
</dbReference>
<proteinExistence type="predicted"/>
<comment type="subcellular location">
    <subcellularLocation>
        <location evidence="1">Cytoplasm</location>
    </subcellularLocation>
</comment>
<dbReference type="GO" id="GO:0043565">
    <property type="term" value="F:sequence-specific DNA binding"/>
    <property type="evidence" value="ECO:0007669"/>
    <property type="project" value="InterPro"/>
</dbReference>
<name>A0A4U8Q4E3_9FIRM</name>
<dbReference type="RefSeq" id="WP_047833198.1">
    <property type="nucleotide sequence ID" value="NZ_JBHTNY010000036.1"/>
</dbReference>
<dbReference type="Gene3D" id="1.10.10.60">
    <property type="entry name" value="Homeodomain-like"/>
    <property type="match status" value="2"/>
</dbReference>
<dbReference type="InterPro" id="IPR009057">
    <property type="entry name" value="Homeodomain-like_sf"/>
</dbReference>
<dbReference type="InterPro" id="IPR018060">
    <property type="entry name" value="HTH_AraC"/>
</dbReference>
<dbReference type="InterPro" id="IPR020449">
    <property type="entry name" value="Tscrpt_reg_AraC-type_HTH"/>
</dbReference>
<keyword evidence="5" id="KW-0902">Two-component regulatory system</keyword>
<dbReference type="Pfam" id="PF12833">
    <property type="entry name" value="HTH_18"/>
    <property type="match status" value="1"/>
</dbReference>
<feature type="domain" description="Response regulatory" evidence="12">
    <location>
        <begin position="2"/>
        <end position="120"/>
    </location>
</feature>
<dbReference type="PROSITE" id="PS50110">
    <property type="entry name" value="RESPONSE_REGULATORY"/>
    <property type="match status" value="1"/>
</dbReference>
<evidence type="ECO:0000313" key="13">
    <source>
        <dbReference type="EMBL" id="TLC99679.1"/>
    </source>
</evidence>
<dbReference type="Pfam" id="PF00072">
    <property type="entry name" value="Response_reg"/>
    <property type="match status" value="1"/>
</dbReference>
<keyword evidence="6" id="KW-0805">Transcription regulation</keyword>
<dbReference type="SMART" id="SM00448">
    <property type="entry name" value="REC"/>
    <property type="match status" value="1"/>
</dbReference>
<evidence type="ECO:0000313" key="14">
    <source>
        <dbReference type="Proteomes" id="UP000306509"/>
    </source>
</evidence>
<dbReference type="InterPro" id="IPR018062">
    <property type="entry name" value="HTH_AraC-typ_CS"/>
</dbReference>
<organism evidence="13 14">
    <name type="scientific">Robinsoniella peoriensis</name>
    <dbReference type="NCBI Taxonomy" id="180332"/>
    <lineage>
        <taxon>Bacteria</taxon>
        <taxon>Bacillati</taxon>
        <taxon>Bacillota</taxon>
        <taxon>Clostridia</taxon>
        <taxon>Lachnospirales</taxon>
        <taxon>Lachnospiraceae</taxon>
        <taxon>Robinsoniella</taxon>
    </lineage>
</organism>
<dbReference type="PANTHER" id="PTHR42713:SF3">
    <property type="entry name" value="TRANSCRIPTIONAL REGULATORY PROTEIN HPTR"/>
    <property type="match status" value="1"/>
</dbReference>
<keyword evidence="7" id="KW-0238">DNA-binding</keyword>
<accession>A0A4U8Q4E3</accession>
<dbReference type="InterPro" id="IPR001789">
    <property type="entry name" value="Sig_transdc_resp-reg_receiver"/>
</dbReference>
<evidence type="ECO:0000256" key="2">
    <source>
        <dbReference type="ARBA" id="ARBA00018672"/>
    </source>
</evidence>
<keyword evidence="14" id="KW-1185">Reference proteome</keyword>
<dbReference type="SUPFAM" id="SSF46689">
    <property type="entry name" value="Homeodomain-like"/>
    <property type="match status" value="2"/>
</dbReference>
<dbReference type="Proteomes" id="UP000306509">
    <property type="component" value="Unassembled WGS sequence"/>
</dbReference>
<dbReference type="EMBL" id="QGQD01000067">
    <property type="protein sequence ID" value="TLC99679.1"/>
    <property type="molecule type" value="Genomic_DNA"/>
</dbReference>
<evidence type="ECO:0000256" key="10">
    <source>
        <dbReference type="PROSITE-ProRule" id="PRU00169"/>
    </source>
</evidence>
<dbReference type="PROSITE" id="PS01124">
    <property type="entry name" value="HTH_ARAC_FAMILY_2"/>
    <property type="match status" value="1"/>
</dbReference>
<evidence type="ECO:0000256" key="1">
    <source>
        <dbReference type="ARBA" id="ARBA00004496"/>
    </source>
</evidence>
<evidence type="ECO:0000256" key="8">
    <source>
        <dbReference type="ARBA" id="ARBA00023163"/>
    </source>
</evidence>
<dbReference type="SUPFAM" id="SSF52172">
    <property type="entry name" value="CheY-like"/>
    <property type="match status" value="1"/>
</dbReference>
<evidence type="ECO:0000256" key="6">
    <source>
        <dbReference type="ARBA" id="ARBA00023015"/>
    </source>
</evidence>
<dbReference type="PANTHER" id="PTHR42713">
    <property type="entry name" value="HISTIDINE KINASE-RELATED"/>
    <property type="match status" value="1"/>
</dbReference>
<comment type="caution">
    <text evidence="13">The sequence shown here is derived from an EMBL/GenBank/DDBJ whole genome shotgun (WGS) entry which is preliminary data.</text>
</comment>
<keyword evidence="4 10" id="KW-0597">Phosphoprotein</keyword>
<feature type="modified residue" description="4-aspartylphosphate" evidence="10">
    <location>
        <position position="55"/>
    </location>
</feature>
<dbReference type="InterPro" id="IPR011006">
    <property type="entry name" value="CheY-like_superfamily"/>
</dbReference>
<dbReference type="PROSITE" id="PS00041">
    <property type="entry name" value="HTH_ARAC_FAMILY_1"/>
    <property type="match status" value="1"/>
</dbReference>
<dbReference type="PRINTS" id="PR00032">
    <property type="entry name" value="HTHARAC"/>
</dbReference>
<evidence type="ECO:0000259" key="11">
    <source>
        <dbReference type="PROSITE" id="PS01124"/>
    </source>
</evidence>
<reference evidence="13 14" key="1">
    <citation type="journal article" date="2019" name="Anaerobe">
        <title>Detection of Robinsoniella peoriensis in multiple bone samples of a trauma patient.</title>
        <authorList>
            <person name="Schrottner P."/>
            <person name="Hartwich K."/>
            <person name="Bunk B."/>
            <person name="Schober I."/>
            <person name="Helbig S."/>
            <person name="Rudolph W.W."/>
            <person name="Gunzer F."/>
        </authorList>
    </citation>
    <scope>NUCLEOTIDE SEQUENCE [LARGE SCALE GENOMIC DNA]</scope>
    <source>
        <strain evidence="13 14">DSM 106044</strain>
    </source>
</reference>
<feature type="domain" description="HTH araC/xylS-type" evidence="11">
    <location>
        <begin position="158"/>
        <end position="256"/>
    </location>
</feature>
<protein>
    <recommendedName>
        <fullName evidence="2">Stage 0 sporulation protein A homolog</fullName>
    </recommendedName>
</protein>
<gene>
    <name evidence="13" type="ORF">DSM106044_03471</name>
</gene>
<evidence type="ECO:0000256" key="9">
    <source>
        <dbReference type="ARBA" id="ARBA00024867"/>
    </source>
</evidence>
<dbReference type="Gene3D" id="3.40.50.2300">
    <property type="match status" value="1"/>
</dbReference>
<keyword evidence="3" id="KW-0963">Cytoplasm</keyword>
<dbReference type="SMART" id="SM00342">
    <property type="entry name" value="HTH_ARAC"/>
    <property type="match status" value="1"/>
</dbReference>
<dbReference type="STRING" id="180332.GCA_000797495_00618"/>
<evidence type="ECO:0000256" key="3">
    <source>
        <dbReference type="ARBA" id="ARBA00022490"/>
    </source>
</evidence>
<keyword evidence="8" id="KW-0804">Transcription</keyword>
<dbReference type="AlphaFoldDB" id="A0A4U8Q4E3"/>
<comment type="function">
    <text evidence="9">May play the central regulatory role in sporulation. It may be an element of the effector pathway responsible for the activation of sporulation genes in response to nutritional stress. Spo0A may act in concert with spo0H (a sigma factor) to control the expression of some genes that are critical to the sporulation process.</text>
</comment>
<dbReference type="InterPro" id="IPR051552">
    <property type="entry name" value="HptR"/>
</dbReference>
<evidence type="ECO:0000256" key="5">
    <source>
        <dbReference type="ARBA" id="ARBA00023012"/>
    </source>
</evidence>
<evidence type="ECO:0000256" key="4">
    <source>
        <dbReference type="ARBA" id="ARBA00022553"/>
    </source>
</evidence>
<dbReference type="GO" id="GO:0000160">
    <property type="term" value="P:phosphorelay signal transduction system"/>
    <property type="evidence" value="ECO:0007669"/>
    <property type="project" value="UniProtKB-KW"/>
</dbReference>